<comment type="similarity">
    <text evidence="1">Belongs to the bacterial ribosomal protein bL28 family.</text>
</comment>
<dbReference type="Gene3D" id="2.30.170.40">
    <property type="entry name" value="Ribosomal protein L28/L24"/>
    <property type="match status" value="1"/>
</dbReference>
<accession>A0AAD7CFT1</accession>
<dbReference type="InterPro" id="IPR034704">
    <property type="entry name" value="Ribosomal_bL28/bL31-like_sf"/>
</dbReference>
<dbReference type="Proteomes" id="UP001221142">
    <property type="component" value="Unassembled WGS sequence"/>
</dbReference>
<evidence type="ECO:0000256" key="5">
    <source>
        <dbReference type="SAM" id="MobiDB-lite"/>
    </source>
</evidence>
<dbReference type="InterPro" id="IPR037147">
    <property type="entry name" value="Ribosomal_bL28_sf"/>
</dbReference>
<evidence type="ECO:0000313" key="7">
    <source>
        <dbReference type="Proteomes" id="UP001221142"/>
    </source>
</evidence>
<evidence type="ECO:0000256" key="3">
    <source>
        <dbReference type="ARBA" id="ARBA00023274"/>
    </source>
</evidence>
<evidence type="ECO:0000256" key="2">
    <source>
        <dbReference type="ARBA" id="ARBA00022980"/>
    </source>
</evidence>
<dbReference type="GO" id="GO:0005762">
    <property type="term" value="C:mitochondrial large ribosomal subunit"/>
    <property type="evidence" value="ECO:0007669"/>
    <property type="project" value="TreeGrafter"/>
</dbReference>
<dbReference type="SUPFAM" id="SSF143800">
    <property type="entry name" value="L28p-like"/>
    <property type="match status" value="1"/>
</dbReference>
<dbReference type="GO" id="GO:0003735">
    <property type="term" value="F:structural constituent of ribosome"/>
    <property type="evidence" value="ECO:0007669"/>
    <property type="project" value="InterPro"/>
</dbReference>
<reference evidence="6" key="1">
    <citation type="submission" date="2023-03" db="EMBL/GenBank/DDBJ databases">
        <title>Massive genome expansion in bonnet fungi (Mycena s.s.) driven by repeated elements and novel gene families across ecological guilds.</title>
        <authorList>
            <consortium name="Lawrence Berkeley National Laboratory"/>
            <person name="Harder C.B."/>
            <person name="Miyauchi S."/>
            <person name="Viragh M."/>
            <person name="Kuo A."/>
            <person name="Thoen E."/>
            <person name="Andreopoulos B."/>
            <person name="Lu D."/>
            <person name="Skrede I."/>
            <person name="Drula E."/>
            <person name="Henrissat B."/>
            <person name="Morin E."/>
            <person name="Kohler A."/>
            <person name="Barry K."/>
            <person name="LaButti K."/>
            <person name="Morin E."/>
            <person name="Salamov A."/>
            <person name="Lipzen A."/>
            <person name="Mereny Z."/>
            <person name="Hegedus B."/>
            <person name="Baldrian P."/>
            <person name="Stursova M."/>
            <person name="Weitz H."/>
            <person name="Taylor A."/>
            <person name="Grigoriev I.V."/>
            <person name="Nagy L.G."/>
            <person name="Martin F."/>
            <person name="Kauserud H."/>
        </authorList>
    </citation>
    <scope>NUCLEOTIDE SEQUENCE</scope>
    <source>
        <strain evidence="6">9284</strain>
    </source>
</reference>
<evidence type="ECO:0000256" key="1">
    <source>
        <dbReference type="ARBA" id="ARBA00008760"/>
    </source>
</evidence>
<keyword evidence="7" id="KW-1185">Reference proteome</keyword>
<feature type="region of interest" description="Disordered" evidence="5">
    <location>
        <begin position="134"/>
        <end position="156"/>
    </location>
</feature>
<dbReference type="PANTHER" id="PTHR13528:SF2">
    <property type="entry name" value="LARGE RIBOSOMAL SUBUNIT PROTEIN BL28M"/>
    <property type="match status" value="1"/>
</dbReference>
<dbReference type="AlphaFoldDB" id="A0AAD7CFT1"/>
<dbReference type="NCBIfam" id="TIGR00009">
    <property type="entry name" value="L28"/>
    <property type="match status" value="1"/>
</dbReference>
<organism evidence="6 7">
    <name type="scientific">Roridomyces roridus</name>
    <dbReference type="NCBI Taxonomy" id="1738132"/>
    <lineage>
        <taxon>Eukaryota</taxon>
        <taxon>Fungi</taxon>
        <taxon>Dikarya</taxon>
        <taxon>Basidiomycota</taxon>
        <taxon>Agaricomycotina</taxon>
        <taxon>Agaricomycetes</taxon>
        <taxon>Agaricomycetidae</taxon>
        <taxon>Agaricales</taxon>
        <taxon>Marasmiineae</taxon>
        <taxon>Mycenaceae</taxon>
        <taxon>Roridomyces</taxon>
    </lineage>
</organism>
<protein>
    <recommendedName>
        <fullName evidence="4">Large ribosomal subunit protein bL28c</fullName>
    </recommendedName>
</protein>
<sequence>MKPTLALFGVRAISEVAVAPQPLKRAQFGLFQGKTKQYGNNVPFSLRKTRRTWLPNVQRKRLFSETLQSHVQVKVTTAALKTIKKAISIRAVVCALLNSLQKGGVDNYVQQTSADLLGWRGMKIRLMIREAQEKNASETASAPKRPARSKLAPLRAPVPDPIPTLKALANPGIAASFVRYTRRMAAKAAGNKGFASAKDTIEYIKQQKN</sequence>
<keyword evidence="2 6" id="KW-0689">Ribosomal protein</keyword>
<dbReference type="InterPro" id="IPR001383">
    <property type="entry name" value="Ribosomal_bL28_bact-type"/>
</dbReference>
<comment type="caution">
    <text evidence="6">The sequence shown here is derived from an EMBL/GenBank/DDBJ whole genome shotgun (WGS) entry which is preliminary data.</text>
</comment>
<dbReference type="Pfam" id="PF00830">
    <property type="entry name" value="Ribosomal_L28"/>
    <property type="match status" value="1"/>
</dbReference>
<dbReference type="InterPro" id="IPR026569">
    <property type="entry name" value="Ribosomal_bL28"/>
</dbReference>
<keyword evidence="3" id="KW-0687">Ribonucleoprotein</keyword>
<gene>
    <name evidence="6" type="ORF">FB45DRAFT_1019698</name>
</gene>
<name>A0AAD7CFT1_9AGAR</name>
<evidence type="ECO:0000313" key="6">
    <source>
        <dbReference type="EMBL" id="KAJ7647452.1"/>
    </source>
</evidence>
<dbReference type="GO" id="GO:0006412">
    <property type="term" value="P:translation"/>
    <property type="evidence" value="ECO:0007669"/>
    <property type="project" value="InterPro"/>
</dbReference>
<proteinExistence type="inferred from homology"/>
<dbReference type="EMBL" id="JARKIF010000002">
    <property type="protein sequence ID" value="KAJ7647452.1"/>
    <property type="molecule type" value="Genomic_DNA"/>
</dbReference>
<evidence type="ECO:0000256" key="4">
    <source>
        <dbReference type="ARBA" id="ARBA00035265"/>
    </source>
</evidence>
<dbReference type="PANTHER" id="PTHR13528">
    <property type="entry name" value="39S RIBOSOMAL PROTEIN L28, MITOCHONDRIAL"/>
    <property type="match status" value="1"/>
</dbReference>